<reference evidence="3" key="3">
    <citation type="submission" date="2016-03" db="UniProtKB">
        <authorList>
            <consortium name="EnsemblProtists"/>
        </authorList>
    </citation>
    <scope>IDENTIFICATION</scope>
</reference>
<reference evidence="4" key="2">
    <citation type="submission" date="2012-11" db="EMBL/GenBank/DDBJ databases">
        <authorList>
            <person name="Kuo A."/>
            <person name="Curtis B.A."/>
            <person name="Tanifuji G."/>
            <person name="Burki F."/>
            <person name="Gruber A."/>
            <person name="Irimia M."/>
            <person name="Maruyama S."/>
            <person name="Arias M.C."/>
            <person name="Ball S.G."/>
            <person name="Gile G.H."/>
            <person name="Hirakawa Y."/>
            <person name="Hopkins J.F."/>
            <person name="Rensing S.A."/>
            <person name="Schmutz J."/>
            <person name="Symeonidi A."/>
            <person name="Elias M."/>
            <person name="Eveleigh R.J."/>
            <person name="Herman E.K."/>
            <person name="Klute M.J."/>
            <person name="Nakayama T."/>
            <person name="Obornik M."/>
            <person name="Reyes-Prieto A."/>
            <person name="Armbrust E.V."/>
            <person name="Aves S.J."/>
            <person name="Beiko R.G."/>
            <person name="Coutinho P."/>
            <person name="Dacks J.B."/>
            <person name="Durnford D.G."/>
            <person name="Fast N.M."/>
            <person name="Green B.R."/>
            <person name="Grisdale C."/>
            <person name="Hempe F."/>
            <person name="Henrissat B."/>
            <person name="Hoppner M.P."/>
            <person name="Ishida K.-I."/>
            <person name="Kim E."/>
            <person name="Koreny L."/>
            <person name="Kroth P.G."/>
            <person name="Liu Y."/>
            <person name="Malik S.-B."/>
            <person name="Maier U.G."/>
            <person name="McRose D."/>
            <person name="Mock T."/>
            <person name="Neilson J.A."/>
            <person name="Onodera N.T."/>
            <person name="Poole A.M."/>
            <person name="Pritham E.J."/>
            <person name="Richards T.A."/>
            <person name="Rocap G."/>
            <person name="Roy S.W."/>
            <person name="Sarai C."/>
            <person name="Schaack S."/>
            <person name="Shirato S."/>
            <person name="Slamovits C.H."/>
            <person name="Spencer D.F."/>
            <person name="Suzuki S."/>
            <person name="Worden A.Z."/>
            <person name="Zauner S."/>
            <person name="Barry K."/>
            <person name="Bell C."/>
            <person name="Bharti A.K."/>
            <person name="Crow J.A."/>
            <person name="Grimwood J."/>
            <person name="Kramer R."/>
            <person name="Lindquist E."/>
            <person name="Lucas S."/>
            <person name="Salamov A."/>
            <person name="McFadden G.I."/>
            <person name="Lane C.E."/>
            <person name="Keeling P.J."/>
            <person name="Gray M.W."/>
            <person name="Grigoriev I.V."/>
            <person name="Archibald J.M."/>
        </authorList>
    </citation>
    <scope>NUCLEOTIDE SEQUENCE</scope>
    <source>
        <strain evidence="4">CCMP2712</strain>
    </source>
</reference>
<name>L1K405_GUITC</name>
<evidence type="ECO:0000313" key="2">
    <source>
        <dbReference type="EMBL" id="EKX55103.1"/>
    </source>
</evidence>
<dbReference type="HOGENOM" id="CLU_2983139_0_0_1"/>
<evidence type="ECO:0000256" key="1">
    <source>
        <dbReference type="SAM" id="MobiDB-lite"/>
    </source>
</evidence>
<sequence length="58" mass="6811">MMKVRRITFTSSAMKSHMFRAIPLTVRLAKGLARDQRPNERSDRSDVRAYNKEQCKKV</sequence>
<dbReference type="Proteomes" id="UP000011087">
    <property type="component" value="Unassembled WGS sequence"/>
</dbReference>
<dbReference type="RefSeq" id="XP_005842083.1">
    <property type="nucleotide sequence ID" value="XM_005842026.1"/>
</dbReference>
<keyword evidence="4" id="KW-1185">Reference proteome</keyword>
<feature type="region of interest" description="Disordered" evidence="1">
    <location>
        <begin position="31"/>
        <end position="58"/>
    </location>
</feature>
<dbReference type="AlphaFoldDB" id="L1K405"/>
<dbReference type="EMBL" id="JH992966">
    <property type="protein sequence ID" value="EKX55103.1"/>
    <property type="molecule type" value="Genomic_DNA"/>
</dbReference>
<gene>
    <name evidence="2" type="ORF">GUITHDRAFT_149959</name>
</gene>
<accession>L1K405</accession>
<organism evidence="2">
    <name type="scientific">Guillardia theta (strain CCMP2712)</name>
    <name type="common">Cryptophyte</name>
    <dbReference type="NCBI Taxonomy" id="905079"/>
    <lineage>
        <taxon>Eukaryota</taxon>
        <taxon>Cryptophyceae</taxon>
        <taxon>Pyrenomonadales</taxon>
        <taxon>Geminigeraceae</taxon>
        <taxon>Guillardia</taxon>
    </lineage>
</organism>
<evidence type="ECO:0000313" key="4">
    <source>
        <dbReference type="Proteomes" id="UP000011087"/>
    </source>
</evidence>
<reference evidence="2 4" key="1">
    <citation type="journal article" date="2012" name="Nature">
        <title>Algal genomes reveal evolutionary mosaicism and the fate of nucleomorphs.</title>
        <authorList>
            <consortium name="DOE Joint Genome Institute"/>
            <person name="Curtis B.A."/>
            <person name="Tanifuji G."/>
            <person name="Burki F."/>
            <person name="Gruber A."/>
            <person name="Irimia M."/>
            <person name="Maruyama S."/>
            <person name="Arias M.C."/>
            <person name="Ball S.G."/>
            <person name="Gile G.H."/>
            <person name="Hirakawa Y."/>
            <person name="Hopkins J.F."/>
            <person name="Kuo A."/>
            <person name="Rensing S.A."/>
            <person name="Schmutz J."/>
            <person name="Symeonidi A."/>
            <person name="Elias M."/>
            <person name="Eveleigh R.J."/>
            <person name="Herman E.K."/>
            <person name="Klute M.J."/>
            <person name="Nakayama T."/>
            <person name="Obornik M."/>
            <person name="Reyes-Prieto A."/>
            <person name="Armbrust E.V."/>
            <person name="Aves S.J."/>
            <person name="Beiko R.G."/>
            <person name="Coutinho P."/>
            <person name="Dacks J.B."/>
            <person name="Durnford D.G."/>
            <person name="Fast N.M."/>
            <person name="Green B.R."/>
            <person name="Grisdale C.J."/>
            <person name="Hempel F."/>
            <person name="Henrissat B."/>
            <person name="Hoppner M.P."/>
            <person name="Ishida K."/>
            <person name="Kim E."/>
            <person name="Koreny L."/>
            <person name="Kroth P.G."/>
            <person name="Liu Y."/>
            <person name="Malik S.B."/>
            <person name="Maier U.G."/>
            <person name="McRose D."/>
            <person name="Mock T."/>
            <person name="Neilson J.A."/>
            <person name="Onodera N.T."/>
            <person name="Poole A.M."/>
            <person name="Pritham E.J."/>
            <person name="Richards T.A."/>
            <person name="Rocap G."/>
            <person name="Roy S.W."/>
            <person name="Sarai C."/>
            <person name="Schaack S."/>
            <person name="Shirato S."/>
            <person name="Slamovits C.H."/>
            <person name="Spencer D.F."/>
            <person name="Suzuki S."/>
            <person name="Worden A.Z."/>
            <person name="Zauner S."/>
            <person name="Barry K."/>
            <person name="Bell C."/>
            <person name="Bharti A.K."/>
            <person name="Crow J.A."/>
            <person name="Grimwood J."/>
            <person name="Kramer R."/>
            <person name="Lindquist E."/>
            <person name="Lucas S."/>
            <person name="Salamov A."/>
            <person name="McFadden G.I."/>
            <person name="Lane C.E."/>
            <person name="Keeling P.J."/>
            <person name="Gray M.W."/>
            <person name="Grigoriev I.V."/>
            <person name="Archibald J.M."/>
        </authorList>
    </citation>
    <scope>NUCLEOTIDE SEQUENCE</scope>
    <source>
        <strain evidence="2 4">CCMP2712</strain>
    </source>
</reference>
<protein>
    <submittedName>
        <fullName evidence="2 3">Uncharacterized protein</fullName>
    </submittedName>
</protein>
<dbReference type="KEGG" id="gtt:GUITHDRAFT_149959"/>
<dbReference type="GeneID" id="17311691"/>
<proteinExistence type="predicted"/>
<dbReference type="EnsemblProtists" id="EKX55103">
    <property type="protein sequence ID" value="EKX55103"/>
    <property type="gene ID" value="GUITHDRAFT_149959"/>
</dbReference>
<evidence type="ECO:0000313" key="3">
    <source>
        <dbReference type="EnsemblProtists" id="EKX55103"/>
    </source>
</evidence>
<feature type="compositionally biased region" description="Basic and acidic residues" evidence="1">
    <location>
        <begin position="32"/>
        <end position="58"/>
    </location>
</feature>
<dbReference type="PaxDb" id="55529-EKX55103"/>